<organism evidence="3">
    <name type="scientific">Pseudomonas aeruginosa</name>
    <dbReference type="NCBI Taxonomy" id="287"/>
    <lineage>
        <taxon>Bacteria</taxon>
        <taxon>Pseudomonadati</taxon>
        <taxon>Pseudomonadota</taxon>
        <taxon>Gammaproteobacteria</taxon>
        <taxon>Pseudomonadales</taxon>
        <taxon>Pseudomonadaceae</taxon>
        <taxon>Pseudomonas</taxon>
    </lineage>
</organism>
<evidence type="ECO:0000313" key="1">
    <source>
        <dbReference type="EMBL" id="AVE20518.1"/>
    </source>
</evidence>
<protein>
    <submittedName>
        <fullName evidence="3">Uncharacterized protein</fullName>
    </submittedName>
</protein>
<evidence type="ECO:0000313" key="2">
    <source>
        <dbReference type="EMBL" id="AVE21022.1"/>
    </source>
</evidence>
<reference evidence="3" key="3">
    <citation type="submission" date="2017-06" db="EMBL/GenBank/DDBJ databases">
        <title>Complete sequence of pA681-IMP from clinical Pseudomonas aeruginosa.</title>
        <authorList>
            <person name="Yuan M."/>
            <person name="Feng J.2nd."/>
            <person name="Zhan Z.3rd."/>
            <person name="Jiang X.4th."/>
            <person name="Zhang D.5th."/>
            <person name="Chen X.6th."/>
            <person name="Zhao X."/>
            <person name="Che J."/>
            <person name="Lu J."/>
            <person name="Xu J."/>
            <person name="Li J."/>
            <person name="Zhou D."/>
        </authorList>
    </citation>
    <scope>NUCLEOTIDE SEQUENCE</scope>
    <source>
        <plasmid evidence="3">pA681-IMP</plasmid>
    </source>
</reference>
<dbReference type="EMBL" id="MF344568">
    <property type="protein sequence ID" value="AVE20518.1"/>
    <property type="molecule type" value="Genomic_DNA"/>
</dbReference>
<accession>A0A2L1KHC1</accession>
<dbReference type="EMBL" id="MF344569">
    <property type="protein sequence ID" value="AVE21022.1"/>
    <property type="molecule type" value="Genomic_DNA"/>
</dbReference>
<geneLocation type="plasmid" evidence="1">
    <name>p727-IMP</name>
</geneLocation>
<reference evidence="2" key="1">
    <citation type="submission" date="2017-06" db="EMBL/GenBank/DDBJ databases">
        <title>Complete sequence of p12939-PER from clinical Pseudomonas aeruginosa.</title>
        <authorList>
            <person name="Yuan M."/>
            <person name="Feng J."/>
            <person name="Zhan Z."/>
            <person name="Jiang X."/>
            <person name="Zhang D."/>
            <person name="Chen X."/>
            <person name="Zhao X."/>
            <person name="Che J."/>
            <person name="Lu J."/>
            <person name="Xu J."/>
            <person name="Li J."/>
            <person name="Zhou D."/>
        </authorList>
    </citation>
    <scope>NUCLEOTIDE SEQUENCE</scope>
    <source>
        <plasmid evidence="2">p12939-PER</plasmid>
    </source>
</reference>
<evidence type="ECO:0000313" key="3">
    <source>
        <dbReference type="EMBL" id="AVE21643.1"/>
    </source>
</evidence>
<geneLocation type="plasmid" evidence="2">
    <name>p12939-PER</name>
</geneLocation>
<name>A0A2L1KHC1_PSEAI</name>
<keyword evidence="3" id="KW-0614">Plasmid</keyword>
<evidence type="ECO:0000313" key="4">
    <source>
        <dbReference type="EMBL" id="AVE22130.1"/>
    </source>
</evidence>
<reference evidence="4" key="4">
    <citation type="submission" date="2017-06" db="EMBL/GenBank/DDBJ databases">
        <title>Complete sequence of pR31014-IMP from clinical Pseudomonas aeruginosa.</title>
        <authorList>
            <person name="Yuan M."/>
            <person name="Feng J.2nd."/>
            <person name="Zhan Z.3rd."/>
            <person name="Jiang X.4th."/>
            <person name="Zhang D.5th."/>
            <person name="Chen X.6th."/>
            <person name="Zhao X."/>
            <person name="Che J."/>
            <person name="Lu J."/>
            <person name="Xu J."/>
            <person name="Li J."/>
            <person name="Zhou D."/>
        </authorList>
    </citation>
    <scope>NUCLEOTIDE SEQUENCE</scope>
    <source>
        <plasmid evidence="4">pR31014-IMP</plasmid>
    </source>
</reference>
<dbReference type="EMBL" id="MF344570">
    <property type="protein sequence ID" value="AVE21643.1"/>
    <property type="molecule type" value="Genomic_DNA"/>
</dbReference>
<geneLocation type="plasmid" evidence="3">
    <name>pA681-IMP</name>
</geneLocation>
<reference evidence="1" key="2">
    <citation type="submission" date="2017-06" db="EMBL/GenBank/DDBJ databases">
        <title>Complete sequence of p727-IMP from clinical Pseudomonas aeruginosa.</title>
        <authorList>
            <person name="Yuan M."/>
            <person name="Feng J.2nd."/>
            <person name="Zhan Z.3rd."/>
            <person name="Jiang X.4th."/>
            <person name="Zhang D.5th."/>
            <person name="Chen X.6th."/>
            <person name="Zhao X."/>
            <person name="Che J."/>
            <person name="Lu J."/>
            <person name="Xu J."/>
            <person name="Li J."/>
            <person name="Zhou D."/>
        </authorList>
    </citation>
    <scope>NUCLEOTIDE SEQUENCE</scope>
    <source>
        <plasmid evidence="1">p727-IMP</plasmid>
    </source>
</reference>
<dbReference type="AlphaFoldDB" id="A0A2L1KHC1"/>
<sequence length="37" mass="4286">MGWMGGRACVGFWFHCARSLEFVRLKSMTLASMCQRM</sequence>
<geneLocation type="plasmid" evidence="4">
    <name>pR31014-IMP</name>
</geneLocation>
<dbReference type="EMBL" id="MF344571">
    <property type="protein sequence ID" value="AVE22130.1"/>
    <property type="molecule type" value="Genomic_DNA"/>
</dbReference>
<proteinExistence type="predicted"/>